<dbReference type="RefSeq" id="WP_119667008.1">
    <property type="nucleotide sequence ID" value="NZ_QXED01000002.1"/>
</dbReference>
<organism evidence="1 2">
    <name type="scientific">Fibrisoma montanum</name>
    <dbReference type="NCBI Taxonomy" id="2305895"/>
    <lineage>
        <taxon>Bacteria</taxon>
        <taxon>Pseudomonadati</taxon>
        <taxon>Bacteroidota</taxon>
        <taxon>Cytophagia</taxon>
        <taxon>Cytophagales</taxon>
        <taxon>Spirosomataceae</taxon>
        <taxon>Fibrisoma</taxon>
    </lineage>
</organism>
<evidence type="ECO:0000313" key="1">
    <source>
        <dbReference type="EMBL" id="RIV25122.1"/>
    </source>
</evidence>
<proteinExistence type="predicted"/>
<accession>A0A418ME90</accession>
<evidence type="ECO:0000313" key="2">
    <source>
        <dbReference type="Proteomes" id="UP000283523"/>
    </source>
</evidence>
<protein>
    <submittedName>
        <fullName evidence="1">GHKL domain-containing protein</fullName>
    </submittedName>
</protein>
<dbReference type="OrthoDB" id="1100596at2"/>
<dbReference type="EMBL" id="QXED01000002">
    <property type="protein sequence ID" value="RIV25122.1"/>
    <property type="molecule type" value="Genomic_DNA"/>
</dbReference>
<dbReference type="SUPFAM" id="SSF55874">
    <property type="entry name" value="ATPase domain of HSP90 chaperone/DNA topoisomerase II/histidine kinase"/>
    <property type="match status" value="1"/>
</dbReference>
<dbReference type="InterPro" id="IPR036890">
    <property type="entry name" value="HATPase_C_sf"/>
</dbReference>
<reference evidence="1 2" key="1">
    <citation type="submission" date="2018-08" db="EMBL/GenBank/DDBJ databases">
        <title>Fibrisoma montanum sp. nov., isolated from Danxia mountain soil.</title>
        <authorList>
            <person name="Huang Y."/>
        </authorList>
    </citation>
    <scope>NUCLEOTIDE SEQUENCE [LARGE SCALE GENOMIC DNA]</scope>
    <source>
        <strain evidence="1 2">HYT19</strain>
    </source>
</reference>
<keyword evidence="2" id="KW-1185">Reference proteome</keyword>
<gene>
    <name evidence="1" type="ORF">DYU11_07335</name>
</gene>
<name>A0A418ME90_9BACT</name>
<comment type="caution">
    <text evidence="1">The sequence shown here is derived from an EMBL/GenBank/DDBJ whole genome shotgun (WGS) entry which is preliminary data.</text>
</comment>
<dbReference type="AlphaFoldDB" id="A0A418ME90"/>
<dbReference type="Gene3D" id="3.30.565.10">
    <property type="entry name" value="Histidine kinase-like ATPase, C-terminal domain"/>
    <property type="match status" value="1"/>
</dbReference>
<sequence length="318" mass="36457">MAKIIFPRNFVNHNSILPVLLQTEYMFKSAGKNRTDFEYDLKQLKRISMLGVLVLYKLIDYAFKNRCFVGSYISGDSFFLESVFKHYGFLELLNSYIQNHHSNKSYGYLEFKTEGNLIIAPQPLLKNEHKHVNEMLQKKFAPELNTFYHDNSKAVDMIFGCISEIIGNFWEHAVDDNNSILVAEGNKDKIEISCADTGRGVISTLMNSKQFSSNSTPEKLLAKALTKGITSKPKTNHMGYGLWIIDEIVTRINGVFHLYSEGVYYINEYGKRKSINRGGFWQGTFIFLHLPLAKPITPSDIIRQELVPNNSLIEINFQ</sequence>
<dbReference type="Proteomes" id="UP000283523">
    <property type="component" value="Unassembled WGS sequence"/>
</dbReference>